<keyword evidence="2" id="KW-0238">DNA-binding</keyword>
<organism evidence="2 3">
    <name type="scientific">Marinomonas phaeophyticola</name>
    <dbReference type="NCBI Taxonomy" id="3004091"/>
    <lineage>
        <taxon>Bacteria</taxon>
        <taxon>Pseudomonadati</taxon>
        <taxon>Pseudomonadota</taxon>
        <taxon>Gammaproteobacteria</taxon>
        <taxon>Oceanospirillales</taxon>
        <taxon>Oceanospirillaceae</taxon>
        <taxon>Marinomonas</taxon>
    </lineage>
</organism>
<evidence type="ECO:0000259" key="1">
    <source>
        <dbReference type="Pfam" id="PF09836"/>
    </source>
</evidence>
<dbReference type="InterPro" id="IPR044922">
    <property type="entry name" value="DUF2063_N_sf"/>
</dbReference>
<dbReference type="InterPro" id="IPR018640">
    <property type="entry name" value="DUF2063"/>
</dbReference>
<proteinExistence type="predicted"/>
<dbReference type="Proteomes" id="UP001149719">
    <property type="component" value="Unassembled WGS sequence"/>
</dbReference>
<evidence type="ECO:0000313" key="3">
    <source>
        <dbReference type="Proteomes" id="UP001149719"/>
    </source>
</evidence>
<accession>A0ABT4JWV4</accession>
<dbReference type="GO" id="GO:0003677">
    <property type="term" value="F:DNA binding"/>
    <property type="evidence" value="ECO:0007669"/>
    <property type="project" value="UniProtKB-KW"/>
</dbReference>
<feature type="domain" description="Putative DNA-binding" evidence="1">
    <location>
        <begin position="22"/>
        <end position="96"/>
    </location>
</feature>
<dbReference type="Pfam" id="PF09836">
    <property type="entry name" value="DUF2063"/>
    <property type="match status" value="1"/>
</dbReference>
<protein>
    <submittedName>
        <fullName evidence="2">DNA-binding domain-containing protein</fullName>
    </submittedName>
</protein>
<name>A0ABT4JWV4_9GAMM</name>
<gene>
    <name evidence="2" type="ORF">O1D97_14205</name>
</gene>
<dbReference type="EMBL" id="JAPUBN010000019">
    <property type="protein sequence ID" value="MCZ2722730.1"/>
    <property type="molecule type" value="Genomic_DNA"/>
</dbReference>
<evidence type="ECO:0000313" key="2">
    <source>
        <dbReference type="EMBL" id="MCZ2722730.1"/>
    </source>
</evidence>
<comment type="caution">
    <text evidence="2">The sequence shown here is derived from an EMBL/GenBank/DDBJ whole genome shotgun (WGS) entry which is preliminary data.</text>
</comment>
<keyword evidence="3" id="KW-1185">Reference proteome</keyword>
<dbReference type="Gene3D" id="1.10.150.690">
    <property type="entry name" value="DUF2063"/>
    <property type="match status" value="1"/>
</dbReference>
<dbReference type="RefSeq" id="WP_269126602.1">
    <property type="nucleotide sequence ID" value="NZ_JAPUBN010000019.1"/>
</dbReference>
<sequence>MDTLADYFDSFSLYLKTGSDTHIRKFLEGNRNTQFMSIYRNGFLKSCLSALKANFPSVVNLLGENYFTQIAKKYIVDFPPRQATLVGYGDTFVTFLAKMEPDLPYLKDFALLDLTWLASLNSEESKVWDLLKVNDMISQEVDLSLVPVSLVSSAYLIEVDYDLLDMWLLLKKEKRLNEAIRLSQEKQHIMLWRCSGEIRARVLKKLDLVLLEHLEEGANLEEVTLQALQIEKNFDISDYFSELLQNRLLTLVS</sequence>
<reference evidence="2" key="1">
    <citation type="submission" date="2022-12" db="EMBL/GenBank/DDBJ databases">
        <title>Marinomonas 15G1-11 sp. nov, isolated from marine algae.</title>
        <authorList>
            <person name="Butt M."/>
            <person name="Choi D.G."/>
            <person name="Kim J.M."/>
            <person name="Lee J.K."/>
            <person name="Baek J.H."/>
            <person name="Jeon C.O."/>
        </authorList>
    </citation>
    <scope>NUCLEOTIDE SEQUENCE</scope>
    <source>
        <strain evidence="2">15G1-11</strain>
    </source>
</reference>